<evidence type="ECO:0000256" key="1">
    <source>
        <dbReference type="SAM" id="MobiDB-lite"/>
    </source>
</evidence>
<keyword evidence="3" id="KW-1185">Reference proteome</keyword>
<evidence type="ECO:0000313" key="3">
    <source>
        <dbReference type="Proteomes" id="UP001212123"/>
    </source>
</evidence>
<reference evidence="2 3" key="1">
    <citation type="submission" date="2023-01" db="EMBL/GenBank/DDBJ databases">
        <title>Genomes from the Australian National Cyanobacteria Reference Collection.</title>
        <authorList>
            <person name="Willis A."/>
            <person name="Lee E.M.F."/>
        </authorList>
    </citation>
    <scope>NUCLEOTIDE SEQUENCE [LARGE SCALE GENOMIC DNA]</scope>
    <source>
        <strain evidence="2 3">CS-537/01</strain>
    </source>
</reference>
<dbReference type="RefSeq" id="WP_271805733.1">
    <property type="nucleotide sequence ID" value="NZ_JAQMTU010000078.1"/>
</dbReference>
<gene>
    <name evidence="2" type="ORF">PN492_13540</name>
</gene>
<evidence type="ECO:0000313" key="2">
    <source>
        <dbReference type="EMBL" id="MDB9487558.1"/>
    </source>
</evidence>
<name>A0ABT5A7X8_9CYAN</name>
<protein>
    <submittedName>
        <fullName evidence="2">Uncharacterized protein</fullName>
    </submittedName>
</protein>
<organism evidence="2 3">
    <name type="scientific">Dolichospermum circinale CS-537/01</name>
    <dbReference type="NCBI Taxonomy" id="3021739"/>
    <lineage>
        <taxon>Bacteria</taxon>
        <taxon>Bacillati</taxon>
        <taxon>Cyanobacteriota</taxon>
        <taxon>Cyanophyceae</taxon>
        <taxon>Nostocales</taxon>
        <taxon>Aphanizomenonaceae</taxon>
        <taxon>Dolichospermum</taxon>
        <taxon>Dolichospermum circinale</taxon>
    </lineage>
</organism>
<sequence length="131" mass="15446">MVKQQPDSNKPVTASIPAKFPMTIKLISKDDKFRSIIIDAFRILSWEQFRSEYKVTGLDGYAEFYELWSVHEIHSMSFKELQNLYSSLEYTMSDLVKIRNDYYAKRRKANDQGSQEIEREDEGFSDDPIPY</sequence>
<proteinExistence type="predicted"/>
<feature type="region of interest" description="Disordered" evidence="1">
    <location>
        <begin position="106"/>
        <end position="131"/>
    </location>
</feature>
<comment type="caution">
    <text evidence="2">The sequence shown here is derived from an EMBL/GenBank/DDBJ whole genome shotgun (WGS) entry which is preliminary data.</text>
</comment>
<dbReference type="EMBL" id="JAQMTU010000078">
    <property type="protein sequence ID" value="MDB9487558.1"/>
    <property type="molecule type" value="Genomic_DNA"/>
</dbReference>
<accession>A0ABT5A7X8</accession>
<dbReference type="Proteomes" id="UP001212123">
    <property type="component" value="Unassembled WGS sequence"/>
</dbReference>